<protein>
    <submittedName>
        <fullName evidence="5">HpcH/HpaI aldolase/citrate lyase family protein</fullName>
    </submittedName>
</protein>
<keyword evidence="6" id="KW-1185">Reference proteome</keyword>
<dbReference type="GO" id="GO:0046872">
    <property type="term" value="F:metal ion binding"/>
    <property type="evidence" value="ECO:0007669"/>
    <property type="project" value="UniProtKB-KW"/>
</dbReference>
<dbReference type="RefSeq" id="WP_390204607.1">
    <property type="nucleotide sequence ID" value="NZ_JBHSZC010000001.1"/>
</dbReference>
<dbReference type="Pfam" id="PF03328">
    <property type="entry name" value="HpcH_HpaI"/>
    <property type="match status" value="1"/>
</dbReference>
<feature type="domain" description="HpcH/HpaI aldolase/citrate lyase" evidence="4">
    <location>
        <begin position="25"/>
        <end position="180"/>
    </location>
</feature>
<dbReference type="PANTHER" id="PTHR30502:SF0">
    <property type="entry name" value="PHOSPHOENOLPYRUVATE CARBOXYLASE FAMILY PROTEIN"/>
    <property type="match status" value="1"/>
</dbReference>
<organism evidence="5 6">
    <name type="scientific">Halocatena marina</name>
    <dbReference type="NCBI Taxonomy" id="2934937"/>
    <lineage>
        <taxon>Archaea</taxon>
        <taxon>Methanobacteriati</taxon>
        <taxon>Methanobacteriota</taxon>
        <taxon>Stenosarchaea group</taxon>
        <taxon>Halobacteria</taxon>
        <taxon>Halobacteriales</taxon>
        <taxon>Natronomonadaceae</taxon>
        <taxon>Halocatena</taxon>
    </lineage>
</organism>
<proteinExistence type="inferred from homology"/>
<keyword evidence="3 5" id="KW-0456">Lyase</keyword>
<dbReference type="GO" id="GO:0016829">
    <property type="term" value="F:lyase activity"/>
    <property type="evidence" value="ECO:0007669"/>
    <property type="project" value="UniProtKB-KW"/>
</dbReference>
<evidence type="ECO:0000259" key="4">
    <source>
        <dbReference type="Pfam" id="PF03328"/>
    </source>
</evidence>
<name>A0ABD5YLY0_9EURY</name>
<dbReference type="InterPro" id="IPR050251">
    <property type="entry name" value="HpcH-HpaI_aldolase"/>
</dbReference>
<gene>
    <name evidence="5" type="ORF">ACFQL7_03500</name>
</gene>
<evidence type="ECO:0000256" key="2">
    <source>
        <dbReference type="ARBA" id="ARBA00022723"/>
    </source>
</evidence>
<evidence type="ECO:0000313" key="5">
    <source>
        <dbReference type="EMBL" id="MFC7189004.1"/>
    </source>
</evidence>
<comment type="similarity">
    <text evidence="1">Belongs to the HpcH/HpaI aldolase family.</text>
</comment>
<dbReference type="EMBL" id="JBHTAX010000001">
    <property type="protein sequence ID" value="MFC7189004.1"/>
    <property type="molecule type" value="Genomic_DNA"/>
</dbReference>
<dbReference type="InterPro" id="IPR015813">
    <property type="entry name" value="Pyrv/PenolPyrv_kinase-like_dom"/>
</dbReference>
<comment type="caution">
    <text evidence="5">The sequence shown here is derived from an EMBL/GenBank/DDBJ whole genome shotgun (WGS) entry which is preliminary data.</text>
</comment>
<dbReference type="Gene3D" id="3.20.20.60">
    <property type="entry name" value="Phosphoenolpyruvate-binding domains"/>
    <property type="match status" value="1"/>
</dbReference>
<evidence type="ECO:0000313" key="6">
    <source>
        <dbReference type="Proteomes" id="UP001596417"/>
    </source>
</evidence>
<dbReference type="PANTHER" id="PTHR30502">
    <property type="entry name" value="2-KETO-3-DEOXY-L-RHAMNONATE ALDOLASE"/>
    <property type="match status" value="1"/>
</dbReference>
<accession>A0ABD5YLY0</accession>
<dbReference type="InterPro" id="IPR005000">
    <property type="entry name" value="Aldolase/citrate-lyase_domain"/>
</dbReference>
<evidence type="ECO:0000256" key="1">
    <source>
        <dbReference type="ARBA" id="ARBA00005568"/>
    </source>
</evidence>
<reference evidence="5 6" key="1">
    <citation type="journal article" date="2019" name="Int. J. Syst. Evol. Microbiol.">
        <title>The Global Catalogue of Microorganisms (GCM) 10K type strain sequencing project: providing services to taxonomists for standard genome sequencing and annotation.</title>
        <authorList>
            <consortium name="The Broad Institute Genomics Platform"/>
            <consortium name="The Broad Institute Genome Sequencing Center for Infectious Disease"/>
            <person name="Wu L."/>
            <person name="Ma J."/>
        </authorList>
    </citation>
    <scope>NUCLEOTIDE SEQUENCE [LARGE SCALE GENOMIC DNA]</scope>
    <source>
        <strain evidence="5 6">RDMS1</strain>
    </source>
</reference>
<dbReference type="InterPro" id="IPR040442">
    <property type="entry name" value="Pyrv_kinase-like_dom_sf"/>
</dbReference>
<sequence>MPTHTLRKRLQDGETSVGTIQVVDSPQVSEAIGVAGMDFVIFDQEHGPLTAETSLAMAAAAQVGGAEPIVRVRTNAEHEIQRALDIGSAGVMIPQVETQADAKAAVNAARFAPLGERGLSQYVRAGEYAGMNEYTKRQNEETTLIVQIEGERGVENVQEIVAVEGIDVIFLGPYDISSSLVSLDRFTTARYGSSWPKCVM</sequence>
<dbReference type="AlphaFoldDB" id="A0ABD5YLY0"/>
<dbReference type="SUPFAM" id="SSF51621">
    <property type="entry name" value="Phosphoenolpyruvate/pyruvate domain"/>
    <property type="match status" value="1"/>
</dbReference>
<dbReference type="Proteomes" id="UP001596417">
    <property type="component" value="Unassembled WGS sequence"/>
</dbReference>
<keyword evidence="2" id="KW-0479">Metal-binding</keyword>
<evidence type="ECO:0000256" key="3">
    <source>
        <dbReference type="ARBA" id="ARBA00023239"/>
    </source>
</evidence>